<sequence length="96" mass="10726">MENPSQQVAGVFVEVRSASKDDAYHLGGFTSTKWAQPARVWVRSYDEAGRKTSEELIGFIDKRHTGPRSRAYGVLKFAREYADKLRAAANHQRGAA</sequence>
<keyword evidence="2" id="KW-1185">Reference proteome</keyword>
<proteinExistence type="predicted"/>
<dbReference type="AlphaFoldDB" id="A0A7W8V968"/>
<protein>
    <submittedName>
        <fullName evidence="1">Uncharacterized protein</fullName>
    </submittedName>
</protein>
<comment type="caution">
    <text evidence="1">The sequence shown here is derived from an EMBL/GenBank/DDBJ whole genome shotgun (WGS) entry which is preliminary data.</text>
</comment>
<name>A0A7W8V968_PARAM</name>
<organism evidence="1 2">
    <name type="scientific">Paraburkholderia atlantica</name>
    <dbReference type="NCBI Taxonomy" id="2654982"/>
    <lineage>
        <taxon>Bacteria</taxon>
        <taxon>Pseudomonadati</taxon>
        <taxon>Pseudomonadota</taxon>
        <taxon>Betaproteobacteria</taxon>
        <taxon>Burkholderiales</taxon>
        <taxon>Burkholderiaceae</taxon>
        <taxon>Paraburkholderia</taxon>
    </lineage>
</organism>
<dbReference type="Proteomes" id="UP000592780">
    <property type="component" value="Unassembled WGS sequence"/>
</dbReference>
<dbReference type="EMBL" id="JACHDD010000009">
    <property type="protein sequence ID" value="MBB5427480.1"/>
    <property type="molecule type" value="Genomic_DNA"/>
</dbReference>
<evidence type="ECO:0000313" key="2">
    <source>
        <dbReference type="Proteomes" id="UP000592780"/>
    </source>
</evidence>
<dbReference type="RefSeq" id="WP_184132115.1">
    <property type="nucleotide sequence ID" value="NZ_JACHDD010000009.1"/>
</dbReference>
<gene>
    <name evidence="1" type="ORF">HDG40_005659</name>
</gene>
<accession>A0A7W8V968</accession>
<reference evidence="1 2" key="1">
    <citation type="submission" date="2020-08" db="EMBL/GenBank/DDBJ databases">
        <title>Genomic Encyclopedia of Type Strains, Phase IV (KMG-V): Genome sequencing to study the core and pangenomes of soil and plant-associated prokaryotes.</title>
        <authorList>
            <person name="Whitman W."/>
        </authorList>
    </citation>
    <scope>NUCLEOTIDE SEQUENCE [LARGE SCALE GENOMIC DNA]</scope>
    <source>
        <strain evidence="1 2">JPY158</strain>
    </source>
</reference>
<evidence type="ECO:0000313" key="1">
    <source>
        <dbReference type="EMBL" id="MBB5427480.1"/>
    </source>
</evidence>